<organism evidence="2 3">
    <name type="scientific">Halomicrobium zhouii</name>
    <dbReference type="NCBI Taxonomy" id="767519"/>
    <lineage>
        <taxon>Archaea</taxon>
        <taxon>Methanobacteriati</taxon>
        <taxon>Methanobacteriota</taxon>
        <taxon>Stenosarchaea group</taxon>
        <taxon>Halobacteria</taxon>
        <taxon>Halobacteriales</taxon>
        <taxon>Haloarculaceae</taxon>
        <taxon>Halomicrobium</taxon>
    </lineage>
</organism>
<dbReference type="AlphaFoldDB" id="A0A1I6L3C6"/>
<name>A0A1I6L3C6_9EURY</name>
<evidence type="ECO:0000256" key="1">
    <source>
        <dbReference type="SAM" id="MobiDB-lite"/>
    </source>
</evidence>
<dbReference type="EMBL" id="FOZK01000002">
    <property type="protein sequence ID" value="SFR97788.1"/>
    <property type="molecule type" value="Genomic_DNA"/>
</dbReference>
<evidence type="ECO:0000313" key="3">
    <source>
        <dbReference type="Proteomes" id="UP000199062"/>
    </source>
</evidence>
<feature type="region of interest" description="Disordered" evidence="1">
    <location>
        <begin position="106"/>
        <end position="131"/>
    </location>
</feature>
<feature type="region of interest" description="Disordered" evidence="1">
    <location>
        <begin position="46"/>
        <end position="66"/>
    </location>
</feature>
<evidence type="ECO:0000313" key="2">
    <source>
        <dbReference type="EMBL" id="SFR97788.1"/>
    </source>
</evidence>
<reference evidence="2 3" key="1">
    <citation type="submission" date="2016-10" db="EMBL/GenBank/DDBJ databases">
        <authorList>
            <person name="de Groot N.N."/>
        </authorList>
    </citation>
    <scope>NUCLEOTIDE SEQUENCE [LARGE SCALE GENOMIC DNA]</scope>
    <source>
        <strain evidence="2 3">CGMCC 1.10457</strain>
    </source>
</reference>
<accession>A0A1I6L3C6</accession>
<dbReference type="RefSeq" id="WP_089816195.1">
    <property type="nucleotide sequence ID" value="NZ_FOZK01000002.1"/>
</dbReference>
<dbReference type="STRING" id="767519.SAMN05216559_1914"/>
<dbReference type="Proteomes" id="UP000199062">
    <property type="component" value="Unassembled WGS sequence"/>
</dbReference>
<proteinExistence type="predicted"/>
<sequence>MDDALPDTNVRTGTLSAKLNRMPEPKRTEVTEQFDELDPQTKRYLGETDVDNPASKSADLFRNAGPDGRRALNDLADTDREAADALLEIDDAATQRRFVEAYEQGDVSTDCRQRSNGTTNWTPVARRMPTT</sequence>
<gene>
    <name evidence="2" type="ORF">SAMN05216559_1914</name>
</gene>
<keyword evidence="3" id="KW-1185">Reference proteome</keyword>
<protein>
    <submittedName>
        <fullName evidence="2">Uncharacterized protein</fullName>
    </submittedName>
</protein>